<dbReference type="AlphaFoldDB" id="M4BHT0"/>
<keyword evidence="2" id="KW-0732">Signal</keyword>
<feature type="region of interest" description="Disordered" evidence="1">
    <location>
        <begin position="29"/>
        <end position="56"/>
    </location>
</feature>
<keyword evidence="4" id="KW-1185">Reference proteome</keyword>
<dbReference type="VEuPathDB" id="FungiDB:HpaG805956"/>
<dbReference type="EnsemblProtists" id="HpaT805956">
    <property type="protein sequence ID" value="HpaP805956"/>
    <property type="gene ID" value="HpaG805956"/>
</dbReference>
<evidence type="ECO:0000256" key="1">
    <source>
        <dbReference type="SAM" id="MobiDB-lite"/>
    </source>
</evidence>
<sequence length="56" mass="6283">MRGHSGSGQLEAWLLTIWELFAADHWKPPINPDELPGSKKRFPRKRGGGFKTPAIV</sequence>
<feature type="signal peptide" evidence="2">
    <location>
        <begin position="1"/>
        <end position="22"/>
    </location>
</feature>
<evidence type="ECO:0000313" key="3">
    <source>
        <dbReference type="EnsemblProtists" id="HpaP805956"/>
    </source>
</evidence>
<protein>
    <recommendedName>
        <fullName evidence="5">RxLR effector candidate protein</fullName>
    </recommendedName>
</protein>
<feature type="chain" id="PRO_5004049150" description="RxLR effector candidate protein" evidence="2">
    <location>
        <begin position="23"/>
        <end position="56"/>
    </location>
</feature>
<evidence type="ECO:0000313" key="4">
    <source>
        <dbReference type="Proteomes" id="UP000011713"/>
    </source>
</evidence>
<reference evidence="3" key="2">
    <citation type="submission" date="2015-06" db="UniProtKB">
        <authorList>
            <consortium name="EnsemblProtists"/>
        </authorList>
    </citation>
    <scope>IDENTIFICATION</scope>
    <source>
        <strain evidence="3">Emoy2</strain>
    </source>
</reference>
<dbReference type="InParanoid" id="M4BHT0"/>
<organism evidence="3 4">
    <name type="scientific">Hyaloperonospora arabidopsidis (strain Emoy2)</name>
    <name type="common">Downy mildew agent</name>
    <name type="synonym">Peronospora arabidopsidis</name>
    <dbReference type="NCBI Taxonomy" id="559515"/>
    <lineage>
        <taxon>Eukaryota</taxon>
        <taxon>Sar</taxon>
        <taxon>Stramenopiles</taxon>
        <taxon>Oomycota</taxon>
        <taxon>Peronosporomycetes</taxon>
        <taxon>Peronosporales</taxon>
        <taxon>Peronosporaceae</taxon>
        <taxon>Hyaloperonospora</taxon>
    </lineage>
</organism>
<reference evidence="4" key="1">
    <citation type="journal article" date="2010" name="Science">
        <title>Signatures of adaptation to obligate biotrophy in the Hyaloperonospora arabidopsidis genome.</title>
        <authorList>
            <person name="Baxter L."/>
            <person name="Tripathy S."/>
            <person name="Ishaque N."/>
            <person name="Boot N."/>
            <person name="Cabral A."/>
            <person name="Kemen E."/>
            <person name="Thines M."/>
            <person name="Ah-Fong A."/>
            <person name="Anderson R."/>
            <person name="Badejoko W."/>
            <person name="Bittner-Eddy P."/>
            <person name="Boore J.L."/>
            <person name="Chibucos M.C."/>
            <person name="Coates M."/>
            <person name="Dehal P."/>
            <person name="Delehaunty K."/>
            <person name="Dong S."/>
            <person name="Downton P."/>
            <person name="Dumas B."/>
            <person name="Fabro G."/>
            <person name="Fronick C."/>
            <person name="Fuerstenberg S.I."/>
            <person name="Fulton L."/>
            <person name="Gaulin E."/>
            <person name="Govers F."/>
            <person name="Hughes L."/>
            <person name="Humphray S."/>
            <person name="Jiang R.H."/>
            <person name="Judelson H."/>
            <person name="Kamoun S."/>
            <person name="Kyung K."/>
            <person name="Meijer H."/>
            <person name="Minx P."/>
            <person name="Morris P."/>
            <person name="Nelson J."/>
            <person name="Phuntumart V."/>
            <person name="Qutob D."/>
            <person name="Rehmany A."/>
            <person name="Rougon-Cardoso A."/>
            <person name="Ryden P."/>
            <person name="Torto-Alalibo T."/>
            <person name="Studholme D."/>
            <person name="Wang Y."/>
            <person name="Win J."/>
            <person name="Wood J."/>
            <person name="Clifton S.W."/>
            <person name="Rogers J."/>
            <person name="Van den Ackerveken G."/>
            <person name="Jones J.D."/>
            <person name="McDowell J.M."/>
            <person name="Beynon J."/>
            <person name="Tyler B.M."/>
        </authorList>
    </citation>
    <scope>NUCLEOTIDE SEQUENCE [LARGE SCALE GENOMIC DNA]</scope>
    <source>
        <strain evidence="4">Emoy2</strain>
    </source>
</reference>
<dbReference type="Proteomes" id="UP000011713">
    <property type="component" value="Unassembled WGS sequence"/>
</dbReference>
<proteinExistence type="predicted"/>
<dbReference type="HOGENOM" id="CLU_3018395_0_0_1"/>
<accession>M4BHT0</accession>
<evidence type="ECO:0008006" key="5">
    <source>
        <dbReference type="Google" id="ProtNLM"/>
    </source>
</evidence>
<dbReference type="EMBL" id="JH598269">
    <property type="status" value="NOT_ANNOTATED_CDS"/>
    <property type="molecule type" value="Genomic_DNA"/>
</dbReference>
<evidence type="ECO:0000256" key="2">
    <source>
        <dbReference type="SAM" id="SignalP"/>
    </source>
</evidence>
<name>M4BHT0_HYAAE</name>
<feature type="compositionally biased region" description="Basic residues" evidence="1">
    <location>
        <begin position="38"/>
        <end position="48"/>
    </location>
</feature>